<dbReference type="Proteomes" id="UP000153196">
    <property type="component" value="Segment"/>
</dbReference>
<dbReference type="PIRSF" id="PIRSF006846">
    <property type="entry name" value="UCP006846_UL5"/>
    <property type="match status" value="1"/>
</dbReference>
<sequence>MFLGYSDCVDPGLAAYRVSRSRLKLVLSFVWLIGLRLHDCATFESCCYDITEAESNKAISRDEAAFTSSVSTRTPSLAIAPPPDRSMLLPREEELVPWSRLIITKQFYGGLIFHTTWVTGFVLLGLLTLFASLFRVPQSICRFCIDRLRDIARPLKYRYQRLVATV</sequence>
<dbReference type="Proteomes" id="UP000105751">
    <property type="component" value="Segment"/>
</dbReference>
<evidence type="ECO:0000313" key="6">
    <source>
        <dbReference type="Proteomes" id="UP000105751"/>
    </source>
</evidence>
<evidence type="ECO:0000313" key="2">
    <source>
        <dbReference type="EMBL" id="AKI08903.1"/>
    </source>
</evidence>
<evidence type="ECO:0000313" key="7">
    <source>
        <dbReference type="Proteomes" id="UP000130310"/>
    </source>
</evidence>
<evidence type="ECO:0000256" key="1">
    <source>
        <dbReference type="SAM" id="Phobius"/>
    </source>
</evidence>
<dbReference type="EMBL" id="KP745712">
    <property type="protein sequence ID" value="AKI20775.1"/>
    <property type="molecule type" value="Genomic_DNA"/>
</dbReference>
<dbReference type="EMBL" id="KP745702">
    <property type="protein sequence ID" value="AKI19098.1"/>
    <property type="molecule type" value="Genomic_DNA"/>
</dbReference>
<proteinExistence type="predicted"/>
<accession>A0A0G2T8H8</accession>
<dbReference type="Proteomes" id="UP000130310">
    <property type="component" value="Segment"/>
</dbReference>
<name>A0A0G2T8H8_HCMV</name>
<dbReference type="Proteomes" id="UP000151869">
    <property type="component" value="Segment"/>
</dbReference>
<evidence type="ECO:0000313" key="3">
    <source>
        <dbReference type="EMBL" id="AKI11913.1"/>
    </source>
</evidence>
<keyword evidence="1" id="KW-0812">Transmembrane</keyword>
<evidence type="ECO:0000313" key="4">
    <source>
        <dbReference type="EMBL" id="AKI19098.1"/>
    </source>
</evidence>
<protein>
    <submittedName>
        <fullName evidence="2">Protein UL5</fullName>
    </submittedName>
</protein>
<dbReference type="EMBL" id="KP745659">
    <property type="protein sequence ID" value="AKI11913.1"/>
    <property type="molecule type" value="Genomic_DNA"/>
</dbReference>
<organismHost>
    <name type="scientific">Homo sapiens</name>
    <name type="common">Human</name>
    <dbReference type="NCBI Taxonomy" id="9606"/>
</organismHost>
<feature type="transmembrane region" description="Helical" evidence="1">
    <location>
        <begin position="107"/>
        <end position="134"/>
    </location>
</feature>
<dbReference type="EMBL" id="KP745641">
    <property type="protein sequence ID" value="AKI08903.1"/>
    <property type="molecule type" value="Genomic_DNA"/>
</dbReference>
<evidence type="ECO:0000313" key="5">
    <source>
        <dbReference type="EMBL" id="AKI20775.1"/>
    </source>
</evidence>
<gene>
    <name evidence="2" type="primary">UL5</name>
</gene>
<dbReference type="InterPro" id="IPR016497">
    <property type="entry name" value="Herpes_UL5"/>
</dbReference>
<reference evidence="6 7" key="1">
    <citation type="journal article" date="2015" name="J. Virol.">
        <title>High-throughput analysis of human cytomegalovirus genome diversity highlights the widespread occurrence of gene-disrupting mutations and pervasive recombination.</title>
        <authorList>
            <person name="Sijmons S."/>
            <person name="Thys K."/>
            <person name="Mbong Ngwese M."/>
            <person name="Van Damme E."/>
            <person name="Dvorak J."/>
            <person name="Van Loock M."/>
            <person name="Li G."/>
            <person name="Tachezy R."/>
            <person name="Busson L."/>
            <person name="Aerssens J."/>
            <person name="Van Ranst M."/>
            <person name="Maes P."/>
        </authorList>
    </citation>
    <scope>NUCLEOTIDE SEQUENCE [LARGE SCALE GENOMIC DNA]</scope>
    <source>
        <strain evidence="5">BE/19/2010</strain>
        <strain evidence="4">BE/21/2011</strain>
        <strain evidence="3">BE/3/2011</strain>
        <strain evidence="2">BE/31/2011</strain>
    </source>
</reference>
<keyword evidence="1" id="KW-0472">Membrane</keyword>
<organism evidence="2 6">
    <name type="scientific">Human cytomegalovirus</name>
    <name type="common">HHV-5</name>
    <name type="synonym">Human herpesvirus 5</name>
    <dbReference type="NCBI Taxonomy" id="10359"/>
    <lineage>
        <taxon>Viruses</taxon>
        <taxon>Duplodnaviria</taxon>
        <taxon>Heunggongvirae</taxon>
        <taxon>Peploviricota</taxon>
        <taxon>Herviviricetes</taxon>
        <taxon>Herpesvirales</taxon>
        <taxon>Orthoherpesviridae</taxon>
        <taxon>Betaherpesvirinae</taxon>
        <taxon>Cytomegalovirus</taxon>
        <taxon>Cytomegalovirus humanbeta5</taxon>
    </lineage>
</organism>
<keyword evidence="1" id="KW-1133">Transmembrane helix</keyword>